<name>A0A085MFP5_9BILA</name>
<gene>
    <name evidence="1" type="ORF">M513_03165</name>
</gene>
<dbReference type="Proteomes" id="UP000030764">
    <property type="component" value="Unassembled WGS sequence"/>
</dbReference>
<proteinExistence type="predicted"/>
<reference evidence="1 2" key="1">
    <citation type="journal article" date="2014" name="Nat. Genet.">
        <title>Genome and transcriptome of the porcine whipworm Trichuris suis.</title>
        <authorList>
            <person name="Jex A.R."/>
            <person name="Nejsum P."/>
            <person name="Schwarz E.M."/>
            <person name="Hu L."/>
            <person name="Young N.D."/>
            <person name="Hall R.S."/>
            <person name="Korhonen P.K."/>
            <person name="Liao S."/>
            <person name="Thamsborg S."/>
            <person name="Xia J."/>
            <person name="Xu P."/>
            <person name="Wang S."/>
            <person name="Scheerlinck J.P."/>
            <person name="Hofmann A."/>
            <person name="Sternberg P.W."/>
            <person name="Wang J."/>
            <person name="Gasser R.B."/>
        </authorList>
    </citation>
    <scope>NUCLEOTIDE SEQUENCE [LARGE SCALE GENOMIC DNA]</scope>
    <source>
        <strain evidence="1">DCEP-RM93M</strain>
    </source>
</reference>
<organism evidence="1 2">
    <name type="scientific">Trichuris suis</name>
    <name type="common">pig whipworm</name>
    <dbReference type="NCBI Taxonomy" id="68888"/>
    <lineage>
        <taxon>Eukaryota</taxon>
        <taxon>Metazoa</taxon>
        <taxon>Ecdysozoa</taxon>
        <taxon>Nematoda</taxon>
        <taxon>Enoplea</taxon>
        <taxon>Dorylaimia</taxon>
        <taxon>Trichinellida</taxon>
        <taxon>Trichuridae</taxon>
        <taxon>Trichuris</taxon>
    </lineage>
</organism>
<keyword evidence="2" id="KW-1185">Reference proteome</keyword>
<sequence length="179" mass="19560">MARIRRFTHVDDTTLLRKSPRSATSGLLDVFITLDHLPGVQLLYFCRRPGGPASLHIWLQGAPLELTIWADWNRLLSAASGWSKQAAHLVEDVAVQSQLAGAVAAEESSRGMTLYRTASLTLHPFLAPITFTVRLFRKTLVLELFGDVHTSNGISGAAILQILRVHNPSGSSRACVYSA</sequence>
<dbReference type="EMBL" id="KL363196">
    <property type="protein sequence ID" value="KFD56041.1"/>
    <property type="molecule type" value="Genomic_DNA"/>
</dbReference>
<accession>A0A085MFP5</accession>
<evidence type="ECO:0000313" key="2">
    <source>
        <dbReference type="Proteomes" id="UP000030764"/>
    </source>
</evidence>
<evidence type="ECO:0000313" key="1">
    <source>
        <dbReference type="EMBL" id="KFD56041.1"/>
    </source>
</evidence>
<dbReference type="AlphaFoldDB" id="A0A085MFP5"/>
<protein>
    <submittedName>
        <fullName evidence="1">Uncharacterized protein</fullName>
    </submittedName>
</protein>